<feature type="domain" description="DUF2262" evidence="1">
    <location>
        <begin position="54"/>
        <end position="151"/>
    </location>
</feature>
<sequence>MGDSATARTIELEDGTLGAVRGEHSGGRWSWRFSAGDVDFEDDGLADLPADVPEETVRERVAELAAITRRIAEAEPPLRRFAAERLLDAAYDWTHDAAAEGACGPEEVVNEPADIERRITLTSMSWNAVEGEGRLWYGDDMIFLNHIINVDFAFAADGTLVPKDANFQG</sequence>
<keyword evidence="3" id="KW-1185">Reference proteome</keyword>
<evidence type="ECO:0000313" key="2">
    <source>
        <dbReference type="EMBL" id="MBO2463108.1"/>
    </source>
</evidence>
<dbReference type="RefSeq" id="WP_208247975.1">
    <property type="nucleotide sequence ID" value="NZ_JAGEPF010000025.1"/>
</dbReference>
<evidence type="ECO:0000259" key="1">
    <source>
        <dbReference type="Pfam" id="PF10020"/>
    </source>
</evidence>
<reference evidence="2 3" key="1">
    <citation type="submission" date="2021-03" db="EMBL/GenBank/DDBJ databases">
        <title>Actinomadura violae sp. nov., isolated from lichen in Thailand.</title>
        <authorList>
            <person name="Kanchanasin P."/>
            <person name="Saeng-In P."/>
            <person name="Phongsopitanun W."/>
            <person name="Yuki M."/>
            <person name="Kudo T."/>
            <person name="Ohkuma M."/>
            <person name="Tanasupawat S."/>
        </authorList>
    </citation>
    <scope>NUCLEOTIDE SEQUENCE [LARGE SCALE GENOMIC DNA]</scope>
    <source>
        <strain evidence="2 3">LCR2-06</strain>
    </source>
</reference>
<dbReference type="EMBL" id="JAGEPF010000025">
    <property type="protein sequence ID" value="MBO2463108.1"/>
    <property type="molecule type" value="Genomic_DNA"/>
</dbReference>
<gene>
    <name evidence="2" type="ORF">J4709_36645</name>
</gene>
<dbReference type="Pfam" id="PF10020">
    <property type="entry name" value="DUF2262"/>
    <property type="match status" value="1"/>
</dbReference>
<organism evidence="2 3">
    <name type="scientific">Actinomadura violacea</name>
    <dbReference type="NCBI Taxonomy" id="2819934"/>
    <lineage>
        <taxon>Bacteria</taxon>
        <taxon>Bacillati</taxon>
        <taxon>Actinomycetota</taxon>
        <taxon>Actinomycetes</taxon>
        <taxon>Streptosporangiales</taxon>
        <taxon>Thermomonosporaceae</taxon>
        <taxon>Actinomadura</taxon>
    </lineage>
</organism>
<proteinExistence type="predicted"/>
<comment type="caution">
    <text evidence="2">The sequence shown here is derived from an EMBL/GenBank/DDBJ whole genome shotgun (WGS) entry which is preliminary data.</text>
</comment>
<accession>A0ABS3S272</accession>
<name>A0ABS3S272_9ACTN</name>
<dbReference type="Proteomes" id="UP000680206">
    <property type="component" value="Unassembled WGS sequence"/>
</dbReference>
<dbReference type="InterPro" id="IPR019260">
    <property type="entry name" value="DUF2262"/>
</dbReference>
<evidence type="ECO:0000313" key="3">
    <source>
        <dbReference type="Proteomes" id="UP000680206"/>
    </source>
</evidence>
<protein>
    <submittedName>
        <fullName evidence="2">DUF2262 domain-containing protein</fullName>
    </submittedName>
</protein>